<sequence length="315" mass="34944">MMDEVKGLSAGMRFALTRQLAACCVVLMAYVLAGYCVPWLWGLILALVSGGHYVVEYHVLGPTLVMCAVLTAVLAVSGFRSLISMGVGRAVYFWTEMFADLCFSLACSVVMTLGFVLTPNHDADILITFRVGSDLQWLACVPPSDSFGRLRFLNRDLGGSYAAMRTGVRGDTANPMLLFLALFLLTASVAILGQCVGELLAQVNRYGAIALAVSACIAWVARPWLLNRTATDVNPMIWKLLEALRGRWCLMWREGQAASAAMYGTSNERLVYDQAYTFWPMMVLFVGVMIFGNLLCWLLIRRREVRVPQLLPVWW</sequence>
<accession>A0A1X2YZQ1</accession>
<dbReference type="EMBL" id="LNKD01000001">
    <property type="protein sequence ID" value="OSG87632.1"/>
    <property type="molecule type" value="Genomic_DNA"/>
</dbReference>
<gene>
    <name evidence="2" type="ORF">B0487_0550</name>
</gene>
<protein>
    <submittedName>
        <fullName evidence="2">Uncharacterized protein</fullName>
    </submittedName>
</protein>
<dbReference type="Proteomes" id="UP000193377">
    <property type="component" value="Unassembled WGS sequence"/>
</dbReference>
<feature type="transmembrane region" description="Helical" evidence="1">
    <location>
        <begin position="20"/>
        <end position="47"/>
    </location>
</feature>
<reference evidence="2 3" key="1">
    <citation type="journal article" date="2016" name="Sci. Rep.">
        <title>Evaluation of genetic diversity among strains of the human gut commensal Bifidobacterium adolescentis.</title>
        <authorList>
            <person name="Duranti S."/>
            <person name="Milani C."/>
            <person name="Lugli G.A."/>
            <person name="Mancabelli L."/>
            <person name="Turroni F."/>
            <person name="Ferrario C."/>
            <person name="Mangifesta M."/>
            <person name="Viappiani A."/>
            <person name="Sanchez B."/>
            <person name="Margolles A."/>
            <person name="van Sinderen D."/>
            <person name="Ventura M."/>
        </authorList>
    </citation>
    <scope>NUCLEOTIDE SEQUENCE [LARGE SCALE GENOMIC DNA]</scope>
    <source>
        <strain evidence="2 3">487B</strain>
    </source>
</reference>
<keyword evidence="1" id="KW-1133">Transmembrane helix</keyword>
<feature type="transmembrane region" description="Helical" evidence="1">
    <location>
        <begin position="91"/>
        <end position="117"/>
    </location>
</feature>
<dbReference type="AlphaFoldDB" id="A0A1X2YZQ1"/>
<keyword evidence="1" id="KW-0472">Membrane</keyword>
<name>A0A1X2YZQ1_BIFAD</name>
<feature type="transmembrane region" description="Helical" evidence="1">
    <location>
        <begin position="59"/>
        <end position="79"/>
    </location>
</feature>
<feature type="transmembrane region" description="Helical" evidence="1">
    <location>
        <begin position="278"/>
        <end position="300"/>
    </location>
</feature>
<feature type="transmembrane region" description="Helical" evidence="1">
    <location>
        <begin position="208"/>
        <end position="226"/>
    </location>
</feature>
<feature type="transmembrane region" description="Helical" evidence="1">
    <location>
        <begin position="176"/>
        <end position="196"/>
    </location>
</feature>
<dbReference type="RefSeq" id="WP_085392904.1">
    <property type="nucleotide sequence ID" value="NZ_LNKD01000001.1"/>
</dbReference>
<comment type="caution">
    <text evidence="2">The sequence shown here is derived from an EMBL/GenBank/DDBJ whole genome shotgun (WGS) entry which is preliminary data.</text>
</comment>
<evidence type="ECO:0000313" key="2">
    <source>
        <dbReference type="EMBL" id="OSG87632.1"/>
    </source>
</evidence>
<keyword evidence="1" id="KW-0812">Transmembrane</keyword>
<evidence type="ECO:0000313" key="3">
    <source>
        <dbReference type="Proteomes" id="UP000193377"/>
    </source>
</evidence>
<proteinExistence type="predicted"/>
<organism evidence="2 3">
    <name type="scientific">Bifidobacterium adolescentis</name>
    <dbReference type="NCBI Taxonomy" id="1680"/>
    <lineage>
        <taxon>Bacteria</taxon>
        <taxon>Bacillati</taxon>
        <taxon>Actinomycetota</taxon>
        <taxon>Actinomycetes</taxon>
        <taxon>Bifidobacteriales</taxon>
        <taxon>Bifidobacteriaceae</taxon>
        <taxon>Bifidobacterium</taxon>
    </lineage>
</organism>
<evidence type="ECO:0000256" key="1">
    <source>
        <dbReference type="SAM" id="Phobius"/>
    </source>
</evidence>